<proteinExistence type="predicted"/>
<dbReference type="SMART" id="SM00422">
    <property type="entry name" value="HTH_MERR"/>
    <property type="match status" value="1"/>
</dbReference>
<dbReference type="GO" id="GO:0003700">
    <property type="term" value="F:DNA-binding transcription factor activity"/>
    <property type="evidence" value="ECO:0007669"/>
    <property type="project" value="InterPro"/>
</dbReference>
<evidence type="ECO:0000259" key="2">
    <source>
        <dbReference type="PROSITE" id="PS50937"/>
    </source>
</evidence>
<protein>
    <submittedName>
        <fullName evidence="3">MerR family transcriptional regulator</fullName>
    </submittedName>
</protein>
<dbReference type="InterPro" id="IPR009061">
    <property type="entry name" value="DNA-bd_dom_put_sf"/>
</dbReference>
<dbReference type="PANTHER" id="PTHR30204">
    <property type="entry name" value="REDOX-CYCLING DRUG-SENSING TRANSCRIPTIONAL ACTIVATOR SOXR"/>
    <property type="match status" value="1"/>
</dbReference>
<gene>
    <name evidence="3" type="ORF">OG327_37100</name>
</gene>
<dbReference type="EMBL" id="CP108264">
    <property type="protein sequence ID" value="WTU78475.1"/>
    <property type="molecule type" value="Genomic_DNA"/>
</dbReference>
<evidence type="ECO:0000256" key="1">
    <source>
        <dbReference type="ARBA" id="ARBA00023125"/>
    </source>
</evidence>
<feature type="domain" description="HTH merR-type" evidence="2">
    <location>
        <begin position="3"/>
        <end position="71"/>
    </location>
</feature>
<dbReference type="Pfam" id="PF13411">
    <property type="entry name" value="MerR_1"/>
    <property type="match status" value="1"/>
</dbReference>
<dbReference type="SUPFAM" id="SSF46955">
    <property type="entry name" value="Putative DNA-binding domain"/>
    <property type="match status" value="1"/>
</dbReference>
<dbReference type="InterPro" id="IPR000551">
    <property type="entry name" value="MerR-type_HTH_dom"/>
</dbReference>
<dbReference type="PROSITE" id="PS50937">
    <property type="entry name" value="HTH_MERR_2"/>
    <property type="match status" value="1"/>
</dbReference>
<reference evidence="3" key="1">
    <citation type="submission" date="2022-10" db="EMBL/GenBank/DDBJ databases">
        <title>The complete genomes of actinobacterial strains from the NBC collection.</title>
        <authorList>
            <person name="Joergensen T.S."/>
            <person name="Alvarez Arevalo M."/>
            <person name="Sterndorff E.B."/>
            <person name="Faurdal D."/>
            <person name="Vuksanovic O."/>
            <person name="Mourched A.-S."/>
            <person name="Charusanti P."/>
            <person name="Shaw S."/>
            <person name="Blin K."/>
            <person name="Weber T."/>
        </authorList>
    </citation>
    <scope>NUCLEOTIDE SEQUENCE</scope>
    <source>
        <strain evidence="3">NBC_00049</strain>
    </source>
</reference>
<dbReference type="Gene3D" id="1.10.1660.10">
    <property type="match status" value="1"/>
</dbReference>
<evidence type="ECO:0000313" key="3">
    <source>
        <dbReference type="EMBL" id="WTU78475.1"/>
    </source>
</evidence>
<dbReference type="GO" id="GO:0003677">
    <property type="term" value="F:DNA binding"/>
    <property type="evidence" value="ECO:0007669"/>
    <property type="project" value="UniProtKB-KW"/>
</dbReference>
<accession>A0AAU2K3Y0</accession>
<sequence length="139" mass="15391">MRKLGIGELARQVGMRPSALRYYESVGLLPAAERAGGRRVYQPATVRRIALIKMAQRAGFTLAEIRDLLDADADRGVTRQWRALAERKLPELDRFIEQTQTLRDAVADCLACGCMNFDACRLLADVEPGAPDTDRTDAA</sequence>
<dbReference type="PANTHER" id="PTHR30204:SF0">
    <property type="entry name" value="REDOX-SENSITIVE TRANSCRIPTIONAL ACTIVATOR SOXR"/>
    <property type="match status" value="1"/>
</dbReference>
<keyword evidence="1" id="KW-0238">DNA-binding</keyword>
<dbReference type="PRINTS" id="PR00040">
    <property type="entry name" value="HTHMERR"/>
</dbReference>
<name>A0AAU2K3Y0_9ACTN</name>
<dbReference type="AlphaFoldDB" id="A0AAU2K3Y0"/>
<dbReference type="InterPro" id="IPR047057">
    <property type="entry name" value="MerR_fam"/>
</dbReference>
<organism evidence="3">
    <name type="scientific">Streptomyces sp. NBC_00049</name>
    <dbReference type="NCBI Taxonomy" id="2903617"/>
    <lineage>
        <taxon>Bacteria</taxon>
        <taxon>Bacillati</taxon>
        <taxon>Actinomycetota</taxon>
        <taxon>Actinomycetes</taxon>
        <taxon>Kitasatosporales</taxon>
        <taxon>Streptomycetaceae</taxon>
        <taxon>Streptomyces</taxon>
    </lineage>
</organism>